<dbReference type="Pfam" id="PF04480">
    <property type="entry name" value="DUF559"/>
    <property type="match status" value="1"/>
</dbReference>
<dbReference type="InterPro" id="IPR011335">
    <property type="entry name" value="Restrct_endonuc-II-like"/>
</dbReference>
<protein>
    <submittedName>
        <fullName evidence="2">DUF559 domain-containing protein</fullName>
    </submittedName>
</protein>
<dbReference type="RefSeq" id="WP_119702429.1">
    <property type="nucleotide sequence ID" value="NZ_QUBR01000001.1"/>
</dbReference>
<sequence length="310" mass="34744">MSRPRPVPAELRSAAFTADRAAALGVTRRMLQGSSYTMVHRGVYAWTNLPRTLAVMVGADLLVLPPDACVSHVTALHWYGVTVGASPLRHYSTNTTSQTRLSGVQLHRRRGRLSSRIVHGVPVLGPDRTLVDCATQLNPHDLVRAGDWLVRLGLTDPDVLRTYARERHLDGVVLARRTTPLVRSRVDSVKETDVRLVLVASGLPEPEVNGTIMEGRSRFLARGDLVYHKLRIVIEYDGWHHERSADQRRRDILRRERLEAAGWRVIIVTAEDLRHVASLVGRIWDAMVSAGYRGPAPRLDSVRLRTLRDV</sequence>
<accession>A0A371P8M2</accession>
<organism evidence="2 3">
    <name type="scientific">Aeromicrobium endophyticum</name>
    <dbReference type="NCBI Taxonomy" id="2292704"/>
    <lineage>
        <taxon>Bacteria</taxon>
        <taxon>Bacillati</taxon>
        <taxon>Actinomycetota</taxon>
        <taxon>Actinomycetes</taxon>
        <taxon>Propionibacteriales</taxon>
        <taxon>Nocardioidaceae</taxon>
        <taxon>Aeromicrobium</taxon>
    </lineage>
</organism>
<keyword evidence="3" id="KW-1185">Reference proteome</keyword>
<evidence type="ECO:0000313" key="2">
    <source>
        <dbReference type="EMBL" id="REK72297.1"/>
    </source>
</evidence>
<dbReference type="SUPFAM" id="SSF52980">
    <property type="entry name" value="Restriction endonuclease-like"/>
    <property type="match status" value="1"/>
</dbReference>
<gene>
    <name evidence="2" type="ORF">DX116_01255</name>
</gene>
<name>A0A371P8M2_9ACTN</name>
<evidence type="ECO:0000259" key="1">
    <source>
        <dbReference type="Pfam" id="PF04480"/>
    </source>
</evidence>
<proteinExistence type="predicted"/>
<dbReference type="InterPro" id="IPR007569">
    <property type="entry name" value="DUF559"/>
</dbReference>
<dbReference type="Gene3D" id="3.40.960.10">
    <property type="entry name" value="VSR Endonuclease"/>
    <property type="match status" value="1"/>
</dbReference>
<feature type="domain" description="DUF559" evidence="1">
    <location>
        <begin position="224"/>
        <end position="273"/>
    </location>
</feature>
<dbReference type="Proteomes" id="UP000265581">
    <property type="component" value="Unassembled WGS sequence"/>
</dbReference>
<reference evidence="2 3" key="1">
    <citation type="submission" date="2018-08" db="EMBL/GenBank/DDBJ databases">
        <title>Aeromicrobium sp. M2KJ-4, whole genome shotgun sequence.</title>
        <authorList>
            <person name="Tuo L."/>
        </authorList>
    </citation>
    <scope>NUCLEOTIDE SEQUENCE [LARGE SCALE GENOMIC DNA]</scope>
    <source>
        <strain evidence="2 3">M2KJ-4</strain>
    </source>
</reference>
<dbReference type="EMBL" id="QUBR01000001">
    <property type="protein sequence ID" value="REK72297.1"/>
    <property type="molecule type" value="Genomic_DNA"/>
</dbReference>
<dbReference type="AlphaFoldDB" id="A0A371P8M2"/>
<comment type="caution">
    <text evidence="2">The sequence shown here is derived from an EMBL/GenBank/DDBJ whole genome shotgun (WGS) entry which is preliminary data.</text>
</comment>
<evidence type="ECO:0000313" key="3">
    <source>
        <dbReference type="Proteomes" id="UP000265581"/>
    </source>
</evidence>